<dbReference type="InParanoid" id="A0A067NB29"/>
<gene>
    <name evidence="1" type="ORF">PLEOSDRAFT_1046943</name>
</gene>
<accession>A0A067NB29</accession>
<dbReference type="EMBL" id="KL198011">
    <property type="protein sequence ID" value="KDQ25054.1"/>
    <property type="molecule type" value="Genomic_DNA"/>
</dbReference>
<evidence type="ECO:0008006" key="3">
    <source>
        <dbReference type="Google" id="ProtNLM"/>
    </source>
</evidence>
<feature type="non-terminal residue" evidence="1">
    <location>
        <position position="1"/>
    </location>
</feature>
<protein>
    <recommendedName>
        <fullName evidence="3">Prolyl 4-hydroxylase alpha subunit Fe(2+) 2OG dioxygenase domain-containing protein</fullName>
    </recommendedName>
</protein>
<proteinExistence type="predicted"/>
<dbReference type="OrthoDB" id="3020801at2759"/>
<reference evidence="2" key="1">
    <citation type="journal article" date="2014" name="Proc. Natl. Acad. Sci. U.S.A.">
        <title>Extensive sampling of basidiomycete genomes demonstrates inadequacy of the white-rot/brown-rot paradigm for wood decay fungi.</title>
        <authorList>
            <person name="Riley R."/>
            <person name="Salamov A.A."/>
            <person name="Brown D.W."/>
            <person name="Nagy L.G."/>
            <person name="Floudas D."/>
            <person name="Held B.W."/>
            <person name="Levasseur A."/>
            <person name="Lombard V."/>
            <person name="Morin E."/>
            <person name="Otillar R."/>
            <person name="Lindquist E.A."/>
            <person name="Sun H."/>
            <person name="LaButti K.M."/>
            <person name="Schmutz J."/>
            <person name="Jabbour D."/>
            <person name="Luo H."/>
            <person name="Baker S.E."/>
            <person name="Pisabarro A.G."/>
            <person name="Walton J.D."/>
            <person name="Blanchette R.A."/>
            <person name="Henrissat B."/>
            <person name="Martin F."/>
            <person name="Cullen D."/>
            <person name="Hibbett D.S."/>
            <person name="Grigoriev I.V."/>
        </authorList>
    </citation>
    <scope>NUCLEOTIDE SEQUENCE [LARGE SCALE GENOMIC DNA]</scope>
    <source>
        <strain evidence="2">PC15</strain>
    </source>
</reference>
<dbReference type="AlphaFoldDB" id="A0A067NB29"/>
<dbReference type="VEuPathDB" id="FungiDB:PLEOSDRAFT_1046943"/>
<name>A0A067NB29_PLEO1</name>
<organism evidence="1 2">
    <name type="scientific">Pleurotus ostreatus (strain PC15)</name>
    <name type="common">Oyster mushroom</name>
    <dbReference type="NCBI Taxonomy" id="1137138"/>
    <lineage>
        <taxon>Eukaryota</taxon>
        <taxon>Fungi</taxon>
        <taxon>Dikarya</taxon>
        <taxon>Basidiomycota</taxon>
        <taxon>Agaricomycotina</taxon>
        <taxon>Agaricomycetes</taxon>
        <taxon>Agaricomycetidae</taxon>
        <taxon>Agaricales</taxon>
        <taxon>Pleurotineae</taxon>
        <taxon>Pleurotaceae</taxon>
        <taxon>Pleurotus</taxon>
    </lineage>
</organism>
<evidence type="ECO:0000313" key="1">
    <source>
        <dbReference type="EMBL" id="KDQ25054.1"/>
    </source>
</evidence>
<sequence length="285" mass="32123">TPRPLVDSQGRVFAVLAGKPKGESFDADCRQAYQAMDAELLEFDLKEAKRKHRRGEYPALTVGVSYGNGQTAPSRLASGERGRCAEGLTRLLENPSIQRLAAYGDSAFHLWVPKLYSHYRDCIERMYTALPHLRRNFRMSVFPCATFNFGPQVRTFKHRDTLNLANGWCSIIALGRFDHKRGGHIVLWDAKLVIEFPAGSTILIPSSAIMHSNVSVREGESRASFTQYAAGGIFRWVDNGCQRQAVFQQIDPVSYDQRMQERKDGWQKGLAMYSSLNELLTTSDQ</sequence>
<dbReference type="HOGENOM" id="CLU_031314_2_0_1"/>
<evidence type="ECO:0000313" key="2">
    <source>
        <dbReference type="Proteomes" id="UP000027073"/>
    </source>
</evidence>
<dbReference type="Gene3D" id="3.60.130.30">
    <property type="match status" value="1"/>
</dbReference>
<dbReference type="STRING" id="1137138.A0A067NB29"/>
<dbReference type="Proteomes" id="UP000027073">
    <property type="component" value="Unassembled WGS sequence"/>
</dbReference>